<proteinExistence type="predicted"/>
<organism evidence="2 3">
    <name type="scientific">Paramecium pentaurelia</name>
    <dbReference type="NCBI Taxonomy" id="43138"/>
    <lineage>
        <taxon>Eukaryota</taxon>
        <taxon>Sar</taxon>
        <taxon>Alveolata</taxon>
        <taxon>Ciliophora</taxon>
        <taxon>Intramacronucleata</taxon>
        <taxon>Oligohymenophorea</taxon>
        <taxon>Peniculida</taxon>
        <taxon>Parameciidae</taxon>
        <taxon>Paramecium</taxon>
    </lineage>
</organism>
<evidence type="ECO:0000256" key="1">
    <source>
        <dbReference type="SAM" id="Phobius"/>
    </source>
</evidence>
<dbReference type="OrthoDB" id="7933078at2759"/>
<keyword evidence="3" id="KW-1185">Reference proteome</keyword>
<keyword evidence="1" id="KW-0812">Transmembrane</keyword>
<evidence type="ECO:0000313" key="2">
    <source>
        <dbReference type="EMBL" id="CAD8153519.1"/>
    </source>
</evidence>
<feature type="transmembrane region" description="Helical" evidence="1">
    <location>
        <begin position="104"/>
        <end position="128"/>
    </location>
</feature>
<name>A0A8S1TRF4_9CILI</name>
<dbReference type="Proteomes" id="UP000689195">
    <property type="component" value="Unassembled WGS sequence"/>
</dbReference>
<feature type="transmembrane region" description="Helical" evidence="1">
    <location>
        <begin position="172"/>
        <end position="194"/>
    </location>
</feature>
<protein>
    <submittedName>
        <fullName evidence="2">Uncharacterized protein</fullName>
    </submittedName>
</protein>
<comment type="caution">
    <text evidence="2">The sequence shown here is derived from an EMBL/GenBank/DDBJ whole genome shotgun (WGS) entry which is preliminary data.</text>
</comment>
<accession>A0A8S1TRF4</accession>
<feature type="transmembrane region" description="Helical" evidence="1">
    <location>
        <begin position="13"/>
        <end position="36"/>
    </location>
</feature>
<reference evidence="2" key="1">
    <citation type="submission" date="2021-01" db="EMBL/GenBank/DDBJ databases">
        <authorList>
            <consortium name="Genoscope - CEA"/>
            <person name="William W."/>
        </authorList>
    </citation>
    <scope>NUCLEOTIDE SEQUENCE</scope>
</reference>
<feature type="transmembrane region" description="Helical" evidence="1">
    <location>
        <begin position="43"/>
        <end position="66"/>
    </location>
</feature>
<sequence>MLDLKFSIPFDQLLIYIIFFFSLLVHVVIICGGPIVRKIPWNFFLVGLHIILFGFFLINLYVFFLLKLWQGYLWQFIGSIQIFILSLAFYSFKTKNNISYKGINVFQIFQVGSILLCIPTFIVMVILIGVYTQYALYIFLCAVLIICLGFYLIFQTNLIIEDWKLKLSIHEYILGSTLLNAAFLMFIITILDWIKAILNGKACKKIMKKYRKHQLKNMIKKQRK</sequence>
<dbReference type="EMBL" id="CAJJDO010000024">
    <property type="protein sequence ID" value="CAD8153519.1"/>
    <property type="molecule type" value="Genomic_DNA"/>
</dbReference>
<evidence type="ECO:0000313" key="3">
    <source>
        <dbReference type="Proteomes" id="UP000689195"/>
    </source>
</evidence>
<keyword evidence="1" id="KW-0472">Membrane</keyword>
<feature type="transmembrane region" description="Helical" evidence="1">
    <location>
        <begin position="134"/>
        <end position="160"/>
    </location>
</feature>
<feature type="transmembrane region" description="Helical" evidence="1">
    <location>
        <begin position="72"/>
        <end position="92"/>
    </location>
</feature>
<keyword evidence="1" id="KW-1133">Transmembrane helix</keyword>
<dbReference type="AlphaFoldDB" id="A0A8S1TRF4"/>
<gene>
    <name evidence="2" type="ORF">PPENT_87.1.T0240264</name>
</gene>